<protein>
    <submittedName>
        <fullName evidence="1">Uncharacterized protein</fullName>
    </submittedName>
</protein>
<dbReference type="EMBL" id="KN832896">
    <property type="protein sequence ID" value="KIM93307.1"/>
    <property type="molecule type" value="Genomic_DNA"/>
</dbReference>
<accession>A0A0C3CUB8</accession>
<dbReference type="InParanoid" id="A0A0C3CUB8"/>
<sequence length="152" mass="16565">MHLGLPYFLLISENFVEPDEDGTPVRVLTTHGLLNGHLSRPETYVHLSNSSSYQEVYVGDFDSPVPAGNCGAVVYDALWRGVFGHIITGSTSPTRSAAFIMPAKHVHEDIIRRLDIFCDIGTHRLAGASRVLANSVLRGPGSAEAKLYCPFI</sequence>
<keyword evidence="2" id="KW-1185">Reference proteome</keyword>
<proteinExistence type="predicted"/>
<dbReference type="Proteomes" id="UP000054321">
    <property type="component" value="Unassembled WGS sequence"/>
</dbReference>
<name>A0A0C3CUB8_OIDMZ</name>
<reference evidence="1 2" key="1">
    <citation type="submission" date="2014-04" db="EMBL/GenBank/DDBJ databases">
        <authorList>
            <consortium name="DOE Joint Genome Institute"/>
            <person name="Kuo A."/>
            <person name="Martino E."/>
            <person name="Perotto S."/>
            <person name="Kohler A."/>
            <person name="Nagy L.G."/>
            <person name="Floudas D."/>
            <person name="Copeland A."/>
            <person name="Barry K.W."/>
            <person name="Cichocki N."/>
            <person name="Veneault-Fourrey C."/>
            <person name="LaButti K."/>
            <person name="Lindquist E.A."/>
            <person name="Lipzen A."/>
            <person name="Lundell T."/>
            <person name="Morin E."/>
            <person name="Murat C."/>
            <person name="Sun H."/>
            <person name="Tunlid A."/>
            <person name="Henrissat B."/>
            <person name="Grigoriev I.V."/>
            <person name="Hibbett D.S."/>
            <person name="Martin F."/>
            <person name="Nordberg H.P."/>
            <person name="Cantor M.N."/>
            <person name="Hua S.X."/>
        </authorList>
    </citation>
    <scope>NUCLEOTIDE SEQUENCE [LARGE SCALE GENOMIC DNA]</scope>
    <source>
        <strain evidence="1 2">Zn</strain>
    </source>
</reference>
<evidence type="ECO:0000313" key="1">
    <source>
        <dbReference type="EMBL" id="KIM93307.1"/>
    </source>
</evidence>
<dbReference type="HOGENOM" id="CLU_1722907_0_0_1"/>
<dbReference type="OrthoDB" id="5428055at2759"/>
<gene>
    <name evidence="1" type="ORF">OIDMADRAFT_35808</name>
</gene>
<organism evidence="1 2">
    <name type="scientific">Oidiodendron maius (strain Zn)</name>
    <dbReference type="NCBI Taxonomy" id="913774"/>
    <lineage>
        <taxon>Eukaryota</taxon>
        <taxon>Fungi</taxon>
        <taxon>Dikarya</taxon>
        <taxon>Ascomycota</taxon>
        <taxon>Pezizomycotina</taxon>
        <taxon>Leotiomycetes</taxon>
        <taxon>Leotiomycetes incertae sedis</taxon>
        <taxon>Myxotrichaceae</taxon>
        <taxon>Oidiodendron</taxon>
    </lineage>
</organism>
<dbReference type="AlphaFoldDB" id="A0A0C3CUB8"/>
<reference evidence="2" key="2">
    <citation type="submission" date="2015-01" db="EMBL/GenBank/DDBJ databases">
        <title>Evolutionary Origins and Diversification of the Mycorrhizal Mutualists.</title>
        <authorList>
            <consortium name="DOE Joint Genome Institute"/>
            <consortium name="Mycorrhizal Genomics Consortium"/>
            <person name="Kohler A."/>
            <person name="Kuo A."/>
            <person name="Nagy L.G."/>
            <person name="Floudas D."/>
            <person name="Copeland A."/>
            <person name="Barry K.W."/>
            <person name="Cichocki N."/>
            <person name="Veneault-Fourrey C."/>
            <person name="LaButti K."/>
            <person name="Lindquist E.A."/>
            <person name="Lipzen A."/>
            <person name="Lundell T."/>
            <person name="Morin E."/>
            <person name="Murat C."/>
            <person name="Riley R."/>
            <person name="Ohm R."/>
            <person name="Sun H."/>
            <person name="Tunlid A."/>
            <person name="Henrissat B."/>
            <person name="Grigoriev I.V."/>
            <person name="Hibbett D.S."/>
            <person name="Martin F."/>
        </authorList>
    </citation>
    <scope>NUCLEOTIDE SEQUENCE [LARGE SCALE GENOMIC DNA]</scope>
    <source>
        <strain evidence="2">Zn</strain>
    </source>
</reference>
<evidence type="ECO:0000313" key="2">
    <source>
        <dbReference type="Proteomes" id="UP000054321"/>
    </source>
</evidence>